<protein>
    <recommendedName>
        <fullName evidence="4">Lipoprotein</fullName>
    </recommendedName>
</protein>
<evidence type="ECO:0008006" key="4">
    <source>
        <dbReference type="Google" id="ProtNLM"/>
    </source>
</evidence>
<feature type="signal peptide" evidence="1">
    <location>
        <begin position="1"/>
        <end position="20"/>
    </location>
</feature>
<dbReference type="EMBL" id="JACHIG010000002">
    <property type="protein sequence ID" value="MBB5031739.1"/>
    <property type="molecule type" value="Genomic_DNA"/>
</dbReference>
<evidence type="ECO:0000256" key="1">
    <source>
        <dbReference type="SAM" id="SignalP"/>
    </source>
</evidence>
<keyword evidence="1" id="KW-0732">Signal</keyword>
<feature type="chain" id="PRO_5030904731" description="Lipoprotein" evidence="1">
    <location>
        <begin position="21"/>
        <end position="250"/>
    </location>
</feature>
<sequence>MRHLVLLCTTCLSLLLPACSDIAPSASFPGVRTQFERAFDTDLLFSGRISAAPSGYQSVLSFLSNDGIAKLEPAQRPTAWMMRAISEWRTGQYASARASAASGLAAKPDAHSREEVLLRLIPALVTDAEIITAWKAAGMAYTPEQYQPVQTTYLQAWPAVEAAEAAIDKASTPEATRSYFAYQKWRMLFNWETLIVTLSGGKPAADQASDSLRSHFDGHDLLDVADAVRKTVPPGDTYRKIMDAEMGRRQ</sequence>
<dbReference type="RefSeq" id="WP_184338672.1">
    <property type="nucleotide sequence ID" value="NZ_JACHIG010000002.1"/>
</dbReference>
<evidence type="ECO:0000313" key="2">
    <source>
        <dbReference type="EMBL" id="MBB5031739.1"/>
    </source>
</evidence>
<accession>A0A7W7Y8W6</accession>
<dbReference type="Proteomes" id="UP000590740">
    <property type="component" value="Unassembled WGS sequence"/>
</dbReference>
<dbReference type="AlphaFoldDB" id="A0A7W7Y8W6"/>
<organism evidence="2 3">
    <name type="scientific">Prosthecobacter vanneervenii</name>
    <dbReference type="NCBI Taxonomy" id="48466"/>
    <lineage>
        <taxon>Bacteria</taxon>
        <taxon>Pseudomonadati</taxon>
        <taxon>Verrucomicrobiota</taxon>
        <taxon>Verrucomicrobiia</taxon>
        <taxon>Verrucomicrobiales</taxon>
        <taxon>Verrucomicrobiaceae</taxon>
        <taxon>Prosthecobacter</taxon>
    </lineage>
</organism>
<keyword evidence="3" id="KW-1185">Reference proteome</keyword>
<proteinExistence type="predicted"/>
<evidence type="ECO:0000313" key="3">
    <source>
        <dbReference type="Proteomes" id="UP000590740"/>
    </source>
</evidence>
<gene>
    <name evidence="2" type="ORF">HNQ65_001307</name>
</gene>
<name>A0A7W7Y8W6_9BACT</name>
<reference evidence="2 3" key="1">
    <citation type="submission" date="2020-08" db="EMBL/GenBank/DDBJ databases">
        <title>Genomic Encyclopedia of Type Strains, Phase IV (KMG-IV): sequencing the most valuable type-strain genomes for metagenomic binning, comparative biology and taxonomic classification.</title>
        <authorList>
            <person name="Goeker M."/>
        </authorList>
    </citation>
    <scope>NUCLEOTIDE SEQUENCE [LARGE SCALE GENOMIC DNA]</scope>
    <source>
        <strain evidence="2 3">DSM 12252</strain>
    </source>
</reference>
<comment type="caution">
    <text evidence="2">The sequence shown here is derived from an EMBL/GenBank/DDBJ whole genome shotgun (WGS) entry which is preliminary data.</text>
</comment>